<dbReference type="Proteomes" id="UP000267096">
    <property type="component" value="Unassembled WGS sequence"/>
</dbReference>
<proteinExistence type="predicted"/>
<protein>
    <submittedName>
        <fullName evidence="4">Endonuclease/exonuclease/phosphatase domain-containing protein</fullName>
    </submittedName>
</protein>
<evidence type="ECO:0000256" key="1">
    <source>
        <dbReference type="SAM" id="MobiDB-lite"/>
    </source>
</evidence>
<dbReference type="EMBL" id="UYRR01000014">
    <property type="protein sequence ID" value="VDK17331.1"/>
    <property type="molecule type" value="Genomic_DNA"/>
</dbReference>
<organism evidence="4">
    <name type="scientific">Anisakis simplex</name>
    <name type="common">Herring worm</name>
    <dbReference type="NCBI Taxonomy" id="6269"/>
    <lineage>
        <taxon>Eukaryota</taxon>
        <taxon>Metazoa</taxon>
        <taxon>Ecdysozoa</taxon>
        <taxon>Nematoda</taxon>
        <taxon>Chromadorea</taxon>
        <taxon>Rhabditida</taxon>
        <taxon>Spirurina</taxon>
        <taxon>Ascaridomorpha</taxon>
        <taxon>Ascaridoidea</taxon>
        <taxon>Anisakidae</taxon>
        <taxon>Anisakis</taxon>
        <taxon>Anisakis simplex complex</taxon>
    </lineage>
</organism>
<gene>
    <name evidence="2" type="ORF">ASIM_LOCUS65</name>
</gene>
<reference evidence="2 3" key="2">
    <citation type="submission" date="2018-11" db="EMBL/GenBank/DDBJ databases">
        <authorList>
            <consortium name="Pathogen Informatics"/>
        </authorList>
    </citation>
    <scope>NUCLEOTIDE SEQUENCE [LARGE SCALE GENOMIC DNA]</scope>
</reference>
<evidence type="ECO:0000313" key="2">
    <source>
        <dbReference type="EMBL" id="VDK17331.1"/>
    </source>
</evidence>
<sequence length="86" mass="9412">MPAELHALAGPTTLNRLSDSQNLENGPAGQRLQSNGRIKRLFAATHNTGTMSSDYQIEAYIKEIAKIQADVIGISETKRSEELVDE</sequence>
<evidence type="ECO:0000313" key="4">
    <source>
        <dbReference type="WBParaSite" id="ASIM_0000015001-mRNA-1"/>
    </source>
</evidence>
<accession>A0A0M3IY36</accession>
<evidence type="ECO:0000313" key="3">
    <source>
        <dbReference type="Proteomes" id="UP000267096"/>
    </source>
</evidence>
<keyword evidence="3" id="KW-1185">Reference proteome</keyword>
<feature type="compositionally biased region" description="Polar residues" evidence="1">
    <location>
        <begin position="12"/>
        <end position="24"/>
    </location>
</feature>
<dbReference type="WBParaSite" id="ASIM_0000015001-mRNA-1">
    <property type="protein sequence ID" value="ASIM_0000015001-mRNA-1"/>
    <property type="gene ID" value="ASIM_0000015001"/>
</dbReference>
<dbReference type="AlphaFoldDB" id="A0A0M3IY36"/>
<feature type="region of interest" description="Disordered" evidence="1">
    <location>
        <begin position="1"/>
        <end position="34"/>
    </location>
</feature>
<name>A0A0M3IY36_ANISI</name>
<reference evidence="4" key="1">
    <citation type="submission" date="2017-02" db="UniProtKB">
        <authorList>
            <consortium name="WormBaseParasite"/>
        </authorList>
    </citation>
    <scope>IDENTIFICATION</scope>
</reference>